<organism evidence="10 11">
    <name type="scientific">Prochlorococcus marinus (strain MIT 9303)</name>
    <dbReference type="NCBI Taxonomy" id="59922"/>
    <lineage>
        <taxon>Bacteria</taxon>
        <taxon>Bacillati</taxon>
        <taxon>Cyanobacteriota</taxon>
        <taxon>Cyanophyceae</taxon>
        <taxon>Synechococcales</taxon>
        <taxon>Prochlorococcaceae</taxon>
        <taxon>Prochlorococcus</taxon>
    </lineage>
</organism>
<dbReference type="HOGENOM" id="CLU_052868_2_0_3"/>
<dbReference type="EMBL" id="CP000554">
    <property type="protein sequence ID" value="ABM77604.1"/>
    <property type="molecule type" value="Genomic_DNA"/>
</dbReference>
<gene>
    <name evidence="10" type="ordered locus">P9303_08531</name>
</gene>
<evidence type="ECO:0000256" key="2">
    <source>
        <dbReference type="ARBA" id="ARBA00022691"/>
    </source>
</evidence>
<evidence type="ECO:0000256" key="8">
    <source>
        <dbReference type="ARBA" id="ARBA00048428"/>
    </source>
</evidence>
<dbReference type="GO" id="GO:0030791">
    <property type="term" value="F:arsenite methyltransferase activity"/>
    <property type="evidence" value="ECO:0007669"/>
    <property type="project" value="UniProtKB-EC"/>
</dbReference>
<dbReference type="BioCyc" id="PMAR59922:G1G80-768-MONOMER"/>
<dbReference type="Gene3D" id="3.40.50.150">
    <property type="entry name" value="Vaccinia Virus protein VP39"/>
    <property type="match status" value="1"/>
</dbReference>
<feature type="domain" description="Methyltransferase" evidence="9">
    <location>
        <begin position="72"/>
        <end position="224"/>
    </location>
</feature>
<dbReference type="PANTHER" id="PTHR43675:SF8">
    <property type="entry name" value="ARSENITE METHYLTRANSFERASE"/>
    <property type="match status" value="1"/>
</dbReference>
<evidence type="ECO:0000259" key="9">
    <source>
        <dbReference type="Pfam" id="PF13847"/>
    </source>
</evidence>
<evidence type="ECO:0000313" key="10">
    <source>
        <dbReference type="EMBL" id="ABM77604.1"/>
    </source>
</evidence>
<evidence type="ECO:0000313" key="11">
    <source>
        <dbReference type="Proteomes" id="UP000002274"/>
    </source>
</evidence>
<dbReference type="EC" id="2.1.1.137" evidence="4"/>
<proteinExistence type="inferred from homology"/>
<dbReference type="KEGG" id="pmf:P9303_08531"/>
<dbReference type="CDD" id="cd02440">
    <property type="entry name" value="AdoMet_MTases"/>
    <property type="match status" value="1"/>
</dbReference>
<reference evidence="10 11" key="1">
    <citation type="journal article" date="2007" name="PLoS Genet.">
        <title>Patterns and implications of gene gain and loss in the evolution of Prochlorococcus.</title>
        <authorList>
            <person name="Kettler G.C."/>
            <person name="Martiny A.C."/>
            <person name="Huang K."/>
            <person name="Zucker J."/>
            <person name="Coleman M.L."/>
            <person name="Rodrigue S."/>
            <person name="Chen F."/>
            <person name="Lapidus A."/>
            <person name="Ferriera S."/>
            <person name="Johnson J."/>
            <person name="Steglich C."/>
            <person name="Church G.M."/>
            <person name="Richardson P."/>
            <person name="Chisholm S.W."/>
        </authorList>
    </citation>
    <scope>NUCLEOTIDE SEQUENCE [LARGE SCALE GENOMIC DNA]</scope>
    <source>
        <strain evidence="10 11">MIT 9303</strain>
    </source>
</reference>
<evidence type="ECO:0000256" key="7">
    <source>
        <dbReference type="ARBA" id="ARBA00047943"/>
    </source>
</evidence>
<name>A2C7Z4_PROM3</name>
<keyword evidence="2" id="KW-0949">S-adenosyl-L-methionine</keyword>
<evidence type="ECO:0000256" key="5">
    <source>
        <dbReference type="ARBA" id="ARBA00034545"/>
    </source>
</evidence>
<dbReference type="AlphaFoldDB" id="A2C7Z4"/>
<sequence length="267" mass="28475">MSSSCCSPSASGPGADALDQTQAVEERYGAAAHAQEACLCTPVAFDLSLLQAIPRDVVERDYGCGDPTRWVKPGDTVLDLGSGSGKNAFICAQLIGSAGAVIGVDRNVEMLNLARQAAPVVAERIGFANVRFVEGAIEALEAPQVDGAPLIADRSIDVVLSNCVLNLVNPADRQNLLANIRRVLRPGGRLAVSDIVCDKPVPLALQQDPELWSGCISGAWQEEAFLEDFRALGFEKVSYADRSDQPWQVVEDIEFRAVTLVGQLPDD</sequence>
<dbReference type="STRING" id="59922.P9303_08531"/>
<dbReference type="InterPro" id="IPR025714">
    <property type="entry name" value="Methyltranfer_dom"/>
</dbReference>
<dbReference type="Pfam" id="PF13847">
    <property type="entry name" value="Methyltransf_31"/>
    <property type="match status" value="1"/>
</dbReference>
<evidence type="ECO:0000256" key="1">
    <source>
        <dbReference type="ARBA" id="ARBA00022679"/>
    </source>
</evidence>
<accession>A2C7Z4</accession>
<dbReference type="RefSeq" id="WP_011825513.1">
    <property type="nucleotide sequence ID" value="NC_008820.1"/>
</dbReference>
<evidence type="ECO:0000256" key="3">
    <source>
        <dbReference type="ARBA" id="ARBA00034487"/>
    </source>
</evidence>
<dbReference type="GO" id="GO:0032259">
    <property type="term" value="P:methylation"/>
    <property type="evidence" value="ECO:0007669"/>
    <property type="project" value="UniProtKB-KW"/>
</dbReference>
<evidence type="ECO:0000256" key="4">
    <source>
        <dbReference type="ARBA" id="ARBA00034521"/>
    </source>
</evidence>
<dbReference type="PANTHER" id="PTHR43675">
    <property type="entry name" value="ARSENITE METHYLTRANSFERASE"/>
    <property type="match status" value="1"/>
</dbReference>
<evidence type="ECO:0000256" key="6">
    <source>
        <dbReference type="ARBA" id="ARBA00047941"/>
    </source>
</evidence>
<comment type="catalytic activity">
    <reaction evidence="8">
        <text>arsenic triglutathione + 3 [thioredoxin]-dithiol + 3 S-adenosyl-L-methionine = trimethylarsine + 3 [thioredoxin]-disulfide + 3 glutathione + 3 S-adenosyl-L-homocysteine + 3 H(+)</text>
        <dbReference type="Rhea" id="RHEA:69432"/>
        <dbReference type="Rhea" id="RHEA-COMP:10698"/>
        <dbReference type="Rhea" id="RHEA-COMP:10700"/>
        <dbReference type="ChEBI" id="CHEBI:15378"/>
        <dbReference type="ChEBI" id="CHEBI:27130"/>
        <dbReference type="ChEBI" id="CHEBI:29950"/>
        <dbReference type="ChEBI" id="CHEBI:50058"/>
        <dbReference type="ChEBI" id="CHEBI:57856"/>
        <dbReference type="ChEBI" id="CHEBI:57925"/>
        <dbReference type="ChEBI" id="CHEBI:59789"/>
        <dbReference type="ChEBI" id="CHEBI:183640"/>
        <dbReference type="EC" id="2.1.1.137"/>
    </reaction>
</comment>
<keyword evidence="10" id="KW-0489">Methyltransferase</keyword>
<protein>
    <recommendedName>
        <fullName evidence="5">Arsenite methyltransferase</fullName>
        <ecNumber evidence="4">2.1.1.137</ecNumber>
    </recommendedName>
</protein>
<comment type="catalytic activity">
    <reaction evidence="7">
        <text>arsenic triglutathione + 2 [thioredoxin]-dithiol + 2 S-adenosyl-L-methionine + H2O = dimethylarsinous acid + 2 [thioredoxin]-disulfide + 3 glutathione + 2 S-adenosyl-L-homocysteine + 2 H(+)</text>
        <dbReference type="Rhea" id="RHEA:69464"/>
        <dbReference type="Rhea" id="RHEA-COMP:10698"/>
        <dbReference type="Rhea" id="RHEA-COMP:10700"/>
        <dbReference type="ChEBI" id="CHEBI:15377"/>
        <dbReference type="ChEBI" id="CHEBI:15378"/>
        <dbReference type="ChEBI" id="CHEBI:23808"/>
        <dbReference type="ChEBI" id="CHEBI:29950"/>
        <dbReference type="ChEBI" id="CHEBI:50058"/>
        <dbReference type="ChEBI" id="CHEBI:57856"/>
        <dbReference type="ChEBI" id="CHEBI:57925"/>
        <dbReference type="ChEBI" id="CHEBI:59789"/>
        <dbReference type="ChEBI" id="CHEBI:183640"/>
        <dbReference type="EC" id="2.1.1.137"/>
    </reaction>
</comment>
<dbReference type="Proteomes" id="UP000002274">
    <property type="component" value="Chromosome"/>
</dbReference>
<dbReference type="InterPro" id="IPR026669">
    <property type="entry name" value="Arsenite_MeTrfase-like"/>
</dbReference>
<keyword evidence="1 10" id="KW-0808">Transferase</keyword>
<comment type="catalytic activity">
    <reaction evidence="6">
        <text>arsenic triglutathione + [thioredoxin]-dithiol + S-adenosyl-L-methionine + 2 H2O = methylarsonous acid + [thioredoxin]-disulfide + 3 glutathione + S-adenosyl-L-homocysteine + H(+)</text>
        <dbReference type="Rhea" id="RHEA:69460"/>
        <dbReference type="Rhea" id="RHEA-COMP:10698"/>
        <dbReference type="Rhea" id="RHEA-COMP:10700"/>
        <dbReference type="ChEBI" id="CHEBI:15377"/>
        <dbReference type="ChEBI" id="CHEBI:15378"/>
        <dbReference type="ChEBI" id="CHEBI:17826"/>
        <dbReference type="ChEBI" id="CHEBI:29950"/>
        <dbReference type="ChEBI" id="CHEBI:50058"/>
        <dbReference type="ChEBI" id="CHEBI:57856"/>
        <dbReference type="ChEBI" id="CHEBI:57925"/>
        <dbReference type="ChEBI" id="CHEBI:59789"/>
        <dbReference type="ChEBI" id="CHEBI:183640"/>
        <dbReference type="EC" id="2.1.1.137"/>
    </reaction>
</comment>
<dbReference type="SUPFAM" id="SSF53335">
    <property type="entry name" value="S-adenosyl-L-methionine-dependent methyltransferases"/>
    <property type="match status" value="1"/>
</dbReference>
<comment type="similarity">
    <text evidence="3">Belongs to the methyltransferase superfamily. Arsenite methyltransferase family.</text>
</comment>
<dbReference type="InterPro" id="IPR029063">
    <property type="entry name" value="SAM-dependent_MTases_sf"/>
</dbReference>